<name>A0A8H6HI49_9AGAR</name>
<organism evidence="2 3">
    <name type="scientific">Ephemerocybe angulata</name>
    <dbReference type="NCBI Taxonomy" id="980116"/>
    <lineage>
        <taxon>Eukaryota</taxon>
        <taxon>Fungi</taxon>
        <taxon>Dikarya</taxon>
        <taxon>Basidiomycota</taxon>
        <taxon>Agaricomycotina</taxon>
        <taxon>Agaricomycetes</taxon>
        <taxon>Agaricomycetidae</taxon>
        <taxon>Agaricales</taxon>
        <taxon>Agaricineae</taxon>
        <taxon>Psathyrellaceae</taxon>
        <taxon>Ephemerocybe</taxon>
    </lineage>
</organism>
<protein>
    <recommendedName>
        <fullName evidence="1">BTB domain-containing protein</fullName>
    </recommendedName>
</protein>
<dbReference type="Pfam" id="PF00651">
    <property type="entry name" value="BTB"/>
    <property type="match status" value="1"/>
</dbReference>
<dbReference type="InterPro" id="IPR000210">
    <property type="entry name" value="BTB/POZ_dom"/>
</dbReference>
<evidence type="ECO:0000313" key="3">
    <source>
        <dbReference type="Proteomes" id="UP000521943"/>
    </source>
</evidence>
<evidence type="ECO:0000259" key="1">
    <source>
        <dbReference type="PROSITE" id="PS50097"/>
    </source>
</evidence>
<dbReference type="OrthoDB" id="3217871at2759"/>
<accession>A0A8H6HI49</accession>
<evidence type="ECO:0000313" key="2">
    <source>
        <dbReference type="EMBL" id="KAF6747209.1"/>
    </source>
</evidence>
<sequence>MPINNLGLDLGSDSAGAGHQASDGVADSSTTRCKDLWLSDGNIILEAENTQFRVHQSILARHSILFADMFTLPQPADESAIEGCPVILLQDSAEDTEYMLRGLYDRCYLSKDPIPFKAVAAMARLGEKFMISCLRSEALARLRTEYPSTLAEASVAQAPEKTFTTIIEEPGLLIKIANLAHDSKLWTIRPMVYLWCCLIMDVDSISHGLELEDGTRAHLSRDVQYLCLYGKQKLDEAFRKCFTWVQRIGQTRSCGHKKVCGNLAKNIIEECLAQGSVNLSLLFAEAWSIYDPEGTHPDLPFSKILCSSCFEVANTCANKGREKLWEELPSYFELPDWEELKRLDAMSTCIL</sequence>
<feature type="domain" description="BTB" evidence="1">
    <location>
        <begin position="41"/>
        <end position="105"/>
    </location>
</feature>
<dbReference type="InterPro" id="IPR011333">
    <property type="entry name" value="SKP1/BTB/POZ_sf"/>
</dbReference>
<dbReference type="Proteomes" id="UP000521943">
    <property type="component" value="Unassembled WGS sequence"/>
</dbReference>
<dbReference type="PROSITE" id="PS50097">
    <property type="entry name" value="BTB"/>
    <property type="match status" value="1"/>
</dbReference>
<dbReference type="EMBL" id="JACGCI010000084">
    <property type="protein sequence ID" value="KAF6747209.1"/>
    <property type="molecule type" value="Genomic_DNA"/>
</dbReference>
<comment type="caution">
    <text evidence="2">The sequence shown here is derived from an EMBL/GenBank/DDBJ whole genome shotgun (WGS) entry which is preliminary data.</text>
</comment>
<gene>
    <name evidence="2" type="ORF">DFP72DRAFT_1016628</name>
</gene>
<keyword evidence="3" id="KW-1185">Reference proteome</keyword>
<dbReference type="SMART" id="SM00225">
    <property type="entry name" value="BTB"/>
    <property type="match status" value="1"/>
</dbReference>
<dbReference type="SUPFAM" id="SSF54695">
    <property type="entry name" value="POZ domain"/>
    <property type="match status" value="1"/>
</dbReference>
<reference evidence="2 3" key="1">
    <citation type="submission" date="2020-07" db="EMBL/GenBank/DDBJ databases">
        <title>Comparative genomics of pyrophilous fungi reveals a link between fire events and developmental genes.</title>
        <authorList>
            <consortium name="DOE Joint Genome Institute"/>
            <person name="Steindorff A.S."/>
            <person name="Carver A."/>
            <person name="Calhoun S."/>
            <person name="Stillman K."/>
            <person name="Liu H."/>
            <person name="Lipzen A."/>
            <person name="Pangilinan J."/>
            <person name="Labutti K."/>
            <person name="Bruns T.D."/>
            <person name="Grigoriev I.V."/>
        </authorList>
    </citation>
    <scope>NUCLEOTIDE SEQUENCE [LARGE SCALE GENOMIC DNA]</scope>
    <source>
        <strain evidence="2 3">CBS 144469</strain>
    </source>
</reference>
<dbReference type="CDD" id="cd18186">
    <property type="entry name" value="BTB_POZ_ZBTB_KLHL-like"/>
    <property type="match status" value="1"/>
</dbReference>
<dbReference type="AlphaFoldDB" id="A0A8H6HI49"/>
<proteinExistence type="predicted"/>
<dbReference type="Gene3D" id="3.30.710.10">
    <property type="entry name" value="Potassium Channel Kv1.1, Chain A"/>
    <property type="match status" value="1"/>
</dbReference>